<gene>
    <name evidence="11" type="ORF">APICC_08443</name>
</gene>
<dbReference type="NCBIfam" id="TIGR00535">
    <property type="entry name" value="SAM_DCase"/>
    <property type="match status" value="1"/>
</dbReference>
<feature type="region of interest" description="Disordered" evidence="10">
    <location>
        <begin position="367"/>
        <end position="387"/>
    </location>
</feature>
<evidence type="ECO:0000256" key="3">
    <source>
        <dbReference type="ARBA" id="ARBA00007774"/>
    </source>
</evidence>
<keyword evidence="5" id="KW-0597">Phosphoprotein</keyword>
<comment type="subcellular location">
    <subcellularLocation>
        <location evidence="1">Nucleus</location>
        <location evidence="1">Nucleolus</location>
    </subcellularLocation>
</comment>
<evidence type="ECO:0000256" key="8">
    <source>
        <dbReference type="ARBA" id="ARBA00023242"/>
    </source>
</evidence>
<sequence length="1439" mass="165778">MLNYSEILDDTEKDVSESHSKLLDAVLQLDKGQRIKKAERSEPTLEVSEFHLVKSGISDRDTIQIHDLAKTLGKKGHHLEITKSLQDIKKNIHVLSKPLEKPIADKIKRIVGFKNTKQELKKWNAVITKNRIAESLQFPLNQSSMKLEPSKEFVKRFRLQSDLEKELATLEPEKENIEQKKDRFSLTLKEIIMKRKEAARIRAQQSYKEAKAHRQSKIKSKKFHRVQKKEKIKLQLKEFEELKKTNPEAALEKLEQLDRIRAEERMSLKHRNTGKWAKYMQIRAKYNKATRQELAQQLSISRDLTQKLKNPNDSDEEDEGDTSSIQFLVNDKENPWMKHIKTESEIDEFVKSYRKYWNNQNNELQKKDLNINTNDSKQMNNSSKDKQLCNEKKDKNIDTIKDFFKNQDDENIPGNLNKQMISVINESNSNSKVDNNTCNVQSFEIDNHKENLAMTEFNVENINDISNSHDKITEKLILNNDETSKKKIELSKIHLNKVIATSSWNVESIENITTKNVNSLNLLSNSLNNEKINKIFDSLEEKIQDQIESKLQCITQNYDKVEKKRKKYKNIEFEEDNFDGLEIQAKKQKPILDLSLYETTNKNNLELNTELEKFKNIKFDNTLSIDKSNKIEIDPNKYMNIKPKHLNTDLPIDITGGNDVLDDSENDEERCNIISEAFADDDVIEEFRKEKEEEVKKSQPKDIDLTLPGWGCWGGKNIKVSKRKKKRFILKIPKDLPRKDENKGDVIILEQDNPKIKEHQINELPYPFTSVKDYEASVRMPIGRNFVSENAHRKLIEPVIKTRIGKIIEPMNENVLVKKRVEKLLEIWFTSSSSINRKQGDLRQIPHESSMFLSKRRLILKTCGTTTPLQCLEPLLELIKEYTGFEEVENVFYSRKNYKKPELQISPHQAFEEEVGLLDTFFPGGEAYCLGSVDSDCWYLYTLNKEKSVDEPSEPDQTLEILMTHLDPEIMALFTRDVCSSADEATQKSGIDKLIPNMIIDDFLFEPCGYSMNGVSKNGNYMTIHITPEPEFSYVSFESNIPEASYEEIIRRVLNTFKPKKFVVTVFANKESIAASCPRDLEQTDFLKCSGFMDASFGPNESGTNEALINNSSFSQTSFSFFNSINEKNKFNQSIKHILKPTNIYKKHNLVSTQYIKHNNETNLNECTATQNSIITRGKNVTTPTIPLITSTPQSINPDVSIEDKYLNRKSNDCHSLQNYMDINRGTNSYSIRSISSPQLTIKPLTRSKVYRKTSLKSMNLSNSMLDHNISNHRKSNFLNSENRIINISNCSIASTDKKVHFSCISELTQENNSTDTKNKWNMGEVHITCNPLSTPYPYSTPHHNIISETVTESLDDEPKSRSCGNFLPILSLIPQTVRLSRPFSAIVASGLIAQLNAIWSSSMKTSYLVVSFQSSSIRGRIKHKVSLFHVKNSLIKSS</sequence>
<keyword evidence="9" id="KW-0175">Coiled coil</keyword>
<dbReference type="GO" id="GO:0006364">
    <property type="term" value="P:rRNA processing"/>
    <property type="evidence" value="ECO:0007669"/>
    <property type="project" value="InterPro"/>
</dbReference>
<evidence type="ECO:0000256" key="5">
    <source>
        <dbReference type="ARBA" id="ARBA00022553"/>
    </source>
</evidence>
<proteinExistence type="inferred from homology"/>
<comment type="pathway">
    <text evidence="2">Amine and polyamine biosynthesis; S-adenosylmethioninamine biosynthesis; S-adenosylmethioninamine from S-adenosyl-L-methionine: step 1/1.</text>
</comment>
<dbReference type="Pfam" id="PF04615">
    <property type="entry name" value="Utp14"/>
    <property type="match status" value="1"/>
</dbReference>
<dbReference type="Pfam" id="PF01536">
    <property type="entry name" value="SAM_decarbox"/>
    <property type="match status" value="1"/>
</dbReference>
<feature type="compositionally biased region" description="Polar residues" evidence="10">
    <location>
        <begin position="370"/>
        <end position="382"/>
    </location>
</feature>
<organism evidence="11 12">
    <name type="scientific">Apis cerana cerana</name>
    <name type="common">Oriental honeybee</name>
    <dbReference type="NCBI Taxonomy" id="94128"/>
    <lineage>
        <taxon>Eukaryota</taxon>
        <taxon>Metazoa</taxon>
        <taxon>Ecdysozoa</taxon>
        <taxon>Arthropoda</taxon>
        <taxon>Hexapoda</taxon>
        <taxon>Insecta</taxon>
        <taxon>Pterygota</taxon>
        <taxon>Neoptera</taxon>
        <taxon>Endopterygota</taxon>
        <taxon>Hymenoptera</taxon>
        <taxon>Apocrita</taxon>
        <taxon>Aculeata</taxon>
        <taxon>Apoidea</taxon>
        <taxon>Anthophila</taxon>
        <taxon>Apidae</taxon>
        <taxon>Apis</taxon>
    </lineage>
</organism>
<evidence type="ECO:0000256" key="1">
    <source>
        <dbReference type="ARBA" id="ARBA00004604"/>
    </source>
</evidence>
<keyword evidence="6" id="KW-0745">Spermidine biosynthesis</keyword>
<dbReference type="InterPro" id="IPR001985">
    <property type="entry name" value="S-AdoMet_decarboxylase_euk"/>
</dbReference>
<evidence type="ECO:0000256" key="7">
    <source>
        <dbReference type="ARBA" id="ARBA00023115"/>
    </source>
</evidence>
<comment type="similarity">
    <text evidence="3">Belongs to the UTP14 family.</text>
</comment>
<dbReference type="OrthoDB" id="277439at2759"/>
<evidence type="ECO:0000256" key="4">
    <source>
        <dbReference type="ARBA" id="ARBA00008466"/>
    </source>
</evidence>
<evidence type="ECO:0000256" key="10">
    <source>
        <dbReference type="SAM" id="MobiDB-lite"/>
    </source>
</evidence>
<evidence type="ECO:0000256" key="2">
    <source>
        <dbReference type="ARBA" id="ARBA00004911"/>
    </source>
</evidence>
<dbReference type="InterPro" id="IPR006709">
    <property type="entry name" value="SSU_processome_Utp14"/>
</dbReference>
<feature type="coiled-coil region" evidence="9">
    <location>
        <begin position="544"/>
        <end position="571"/>
    </location>
</feature>
<dbReference type="GO" id="GO:0008295">
    <property type="term" value="P:spermidine biosynthetic process"/>
    <property type="evidence" value="ECO:0007669"/>
    <property type="project" value="UniProtKB-KW"/>
</dbReference>
<evidence type="ECO:0000256" key="9">
    <source>
        <dbReference type="SAM" id="Coils"/>
    </source>
</evidence>
<keyword evidence="8" id="KW-0539">Nucleus</keyword>
<dbReference type="GO" id="GO:0032040">
    <property type="term" value="C:small-subunit processome"/>
    <property type="evidence" value="ECO:0007669"/>
    <property type="project" value="InterPro"/>
</dbReference>
<keyword evidence="7" id="KW-0620">Polyamine biosynthesis</keyword>
<protein>
    <submittedName>
        <fullName evidence="11">S-adenosylmethionine decarboxylase proenzyme</fullName>
    </submittedName>
</protein>
<dbReference type="InterPro" id="IPR016067">
    <property type="entry name" value="S-AdoMet_deCO2ase_core"/>
</dbReference>
<accession>A0A2A3E767</accession>
<dbReference type="InterPro" id="IPR048283">
    <property type="entry name" value="AdoMetDC-like"/>
</dbReference>
<dbReference type="SUPFAM" id="SSF56276">
    <property type="entry name" value="S-adenosylmethionine decarboxylase"/>
    <property type="match status" value="1"/>
</dbReference>
<dbReference type="UniPathway" id="UPA00331">
    <property type="reaction ID" value="UER00451"/>
</dbReference>
<dbReference type="Gene3D" id="3.60.90.10">
    <property type="entry name" value="S-adenosylmethionine decarboxylase"/>
    <property type="match status" value="1"/>
</dbReference>
<reference evidence="11 12" key="1">
    <citation type="submission" date="2014-07" db="EMBL/GenBank/DDBJ databases">
        <title>Genomic and transcriptomic analysis on Apis cerana provide comprehensive insights into honey bee biology.</title>
        <authorList>
            <person name="Diao Q."/>
            <person name="Sun L."/>
            <person name="Zheng H."/>
            <person name="Zheng H."/>
            <person name="Xu S."/>
            <person name="Wang S."/>
            <person name="Zeng Z."/>
            <person name="Hu F."/>
            <person name="Su S."/>
            <person name="Wu J."/>
        </authorList>
    </citation>
    <scope>NUCLEOTIDE SEQUENCE [LARGE SCALE GENOMIC DNA]</scope>
    <source>
        <tissue evidence="11">Pupae without intestine</tissue>
    </source>
</reference>
<dbReference type="GO" id="GO:0004014">
    <property type="term" value="F:adenosylmethionine decarboxylase activity"/>
    <property type="evidence" value="ECO:0007669"/>
    <property type="project" value="InterPro"/>
</dbReference>
<comment type="similarity">
    <text evidence="4">Belongs to the eukaryotic AdoMetDC family.</text>
</comment>
<evidence type="ECO:0000313" key="11">
    <source>
        <dbReference type="EMBL" id="PBC27555.1"/>
    </source>
</evidence>
<dbReference type="EMBL" id="KZ288347">
    <property type="protein sequence ID" value="PBC27555.1"/>
    <property type="molecule type" value="Genomic_DNA"/>
</dbReference>
<dbReference type="GO" id="GO:0006597">
    <property type="term" value="P:spermine biosynthetic process"/>
    <property type="evidence" value="ECO:0007669"/>
    <property type="project" value="InterPro"/>
</dbReference>
<keyword evidence="12" id="KW-1185">Reference proteome</keyword>
<feature type="region of interest" description="Disordered" evidence="10">
    <location>
        <begin position="302"/>
        <end position="323"/>
    </location>
</feature>
<evidence type="ECO:0000256" key="6">
    <source>
        <dbReference type="ARBA" id="ARBA00023066"/>
    </source>
</evidence>
<dbReference type="Proteomes" id="UP000242457">
    <property type="component" value="Unassembled WGS sequence"/>
</dbReference>
<evidence type="ECO:0000313" key="12">
    <source>
        <dbReference type="Proteomes" id="UP000242457"/>
    </source>
</evidence>
<dbReference type="PANTHER" id="PTHR14150">
    <property type="entry name" value="U3 SMALL NUCLEOLAR RNA-ASSOCIATED PROTEIN 14"/>
    <property type="match status" value="1"/>
</dbReference>
<dbReference type="STRING" id="94128.A0A2A3E767"/>
<dbReference type="PANTHER" id="PTHR14150:SF12">
    <property type="entry name" value="U3 SMALL NUCLEOLAR RNA-ASSOCIATED PROTEIN 14 HOMOLOG A"/>
    <property type="match status" value="1"/>
</dbReference>
<name>A0A2A3E767_APICC</name>